<dbReference type="Proteomes" id="UP000811609">
    <property type="component" value="Chromosome 13"/>
</dbReference>
<name>A0A8T1NSG1_CARIL</name>
<proteinExistence type="predicted"/>
<organism evidence="1 2">
    <name type="scientific">Carya illinoinensis</name>
    <name type="common">Pecan</name>
    <dbReference type="NCBI Taxonomy" id="32201"/>
    <lineage>
        <taxon>Eukaryota</taxon>
        <taxon>Viridiplantae</taxon>
        <taxon>Streptophyta</taxon>
        <taxon>Embryophyta</taxon>
        <taxon>Tracheophyta</taxon>
        <taxon>Spermatophyta</taxon>
        <taxon>Magnoliopsida</taxon>
        <taxon>eudicotyledons</taxon>
        <taxon>Gunneridae</taxon>
        <taxon>Pentapetalae</taxon>
        <taxon>rosids</taxon>
        <taxon>fabids</taxon>
        <taxon>Fagales</taxon>
        <taxon>Juglandaceae</taxon>
        <taxon>Carya</taxon>
    </lineage>
</organism>
<keyword evidence="2" id="KW-1185">Reference proteome</keyword>
<comment type="caution">
    <text evidence="1">The sequence shown here is derived from an EMBL/GenBank/DDBJ whole genome shotgun (WGS) entry which is preliminary data.</text>
</comment>
<reference evidence="1" key="1">
    <citation type="submission" date="2020-12" db="EMBL/GenBank/DDBJ databases">
        <title>WGS assembly of Carya illinoinensis cv. Pawnee.</title>
        <authorList>
            <person name="Platts A."/>
            <person name="Shu S."/>
            <person name="Wright S."/>
            <person name="Barry K."/>
            <person name="Edger P."/>
            <person name="Pires J.C."/>
            <person name="Schmutz J."/>
        </authorList>
    </citation>
    <scope>NUCLEOTIDE SEQUENCE</scope>
    <source>
        <tissue evidence="1">Leaf</tissue>
    </source>
</reference>
<protein>
    <submittedName>
        <fullName evidence="1">Uncharacterized protein</fullName>
    </submittedName>
</protein>
<gene>
    <name evidence="1" type="ORF">CIPAW_13G105500</name>
</gene>
<evidence type="ECO:0000313" key="1">
    <source>
        <dbReference type="EMBL" id="KAG6631660.1"/>
    </source>
</evidence>
<dbReference type="EMBL" id="CM031821">
    <property type="protein sequence ID" value="KAG6631660.1"/>
    <property type="molecule type" value="Genomic_DNA"/>
</dbReference>
<dbReference type="AlphaFoldDB" id="A0A8T1NSG1"/>
<sequence>MVTPPHHNSDPIKRRFCATKLDRTLHTHHRTLPS</sequence>
<evidence type="ECO:0000313" key="2">
    <source>
        <dbReference type="Proteomes" id="UP000811609"/>
    </source>
</evidence>
<accession>A0A8T1NSG1</accession>